<evidence type="ECO:0000313" key="2">
    <source>
        <dbReference type="Proteomes" id="UP000244005"/>
    </source>
</evidence>
<dbReference type="EMBL" id="KZ772947">
    <property type="protein sequence ID" value="PTQ29386.1"/>
    <property type="molecule type" value="Genomic_DNA"/>
</dbReference>
<keyword evidence="2" id="KW-1185">Reference proteome</keyword>
<evidence type="ECO:0000313" key="1">
    <source>
        <dbReference type="EMBL" id="PTQ29386.1"/>
    </source>
</evidence>
<name>A0A2R6W6A0_MARPO</name>
<sequence length="94" mass="10180">MVRISSSIHSAYLTMGQTTVTVSSTVVFLVTFRAAIAEACFVGDESGWVLAIRANAIGNNCTTWADSVIFKFGDYVDGVDHLRTTTEVQSNCPR</sequence>
<accession>A0A2R6W6A0</accession>
<proteinExistence type="predicted"/>
<protein>
    <submittedName>
        <fullName evidence="1">Uncharacterized protein</fullName>
    </submittedName>
</protein>
<reference evidence="2" key="1">
    <citation type="journal article" date="2017" name="Cell">
        <title>Insights into land plant evolution garnered from the Marchantia polymorpha genome.</title>
        <authorList>
            <person name="Bowman J.L."/>
            <person name="Kohchi T."/>
            <person name="Yamato K.T."/>
            <person name="Jenkins J."/>
            <person name="Shu S."/>
            <person name="Ishizaki K."/>
            <person name="Yamaoka S."/>
            <person name="Nishihama R."/>
            <person name="Nakamura Y."/>
            <person name="Berger F."/>
            <person name="Adam C."/>
            <person name="Aki S.S."/>
            <person name="Althoff F."/>
            <person name="Araki T."/>
            <person name="Arteaga-Vazquez M.A."/>
            <person name="Balasubrmanian S."/>
            <person name="Barry K."/>
            <person name="Bauer D."/>
            <person name="Boehm C.R."/>
            <person name="Briginshaw L."/>
            <person name="Caballero-Perez J."/>
            <person name="Catarino B."/>
            <person name="Chen F."/>
            <person name="Chiyoda S."/>
            <person name="Chovatia M."/>
            <person name="Davies K.M."/>
            <person name="Delmans M."/>
            <person name="Demura T."/>
            <person name="Dierschke T."/>
            <person name="Dolan L."/>
            <person name="Dorantes-Acosta A.E."/>
            <person name="Eklund D.M."/>
            <person name="Florent S.N."/>
            <person name="Flores-Sandoval E."/>
            <person name="Fujiyama A."/>
            <person name="Fukuzawa H."/>
            <person name="Galik B."/>
            <person name="Grimanelli D."/>
            <person name="Grimwood J."/>
            <person name="Grossniklaus U."/>
            <person name="Hamada T."/>
            <person name="Haseloff J."/>
            <person name="Hetherington A.J."/>
            <person name="Higo A."/>
            <person name="Hirakawa Y."/>
            <person name="Hundley H.N."/>
            <person name="Ikeda Y."/>
            <person name="Inoue K."/>
            <person name="Inoue S.I."/>
            <person name="Ishida S."/>
            <person name="Jia Q."/>
            <person name="Kakita M."/>
            <person name="Kanazawa T."/>
            <person name="Kawai Y."/>
            <person name="Kawashima T."/>
            <person name="Kennedy M."/>
            <person name="Kinose K."/>
            <person name="Kinoshita T."/>
            <person name="Kohara Y."/>
            <person name="Koide E."/>
            <person name="Komatsu K."/>
            <person name="Kopischke S."/>
            <person name="Kubo M."/>
            <person name="Kyozuka J."/>
            <person name="Lagercrantz U."/>
            <person name="Lin S.S."/>
            <person name="Lindquist E."/>
            <person name="Lipzen A.M."/>
            <person name="Lu C.W."/>
            <person name="De Luna E."/>
            <person name="Martienssen R.A."/>
            <person name="Minamino N."/>
            <person name="Mizutani M."/>
            <person name="Mizutani M."/>
            <person name="Mochizuki N."/>
            <person name="Monte I."/>
            <person name="Mosher R."/>
            <person name="Nagasaki H."/>
            <person name="Nakagami H."/>
            <person name="Naramoto S."/>
            <person name="Nishitani K."/>
            <person name="Ohtani M."/>
            <person name="Okamoto T."/>
            <person name="Okumura M."/>
            <person name="Phillips J."/>
            <person name="Pollak B."/>
            <person name="Reinders A."/>
            <person name="Rovekamp M."/>
            <person name="Sano R."/>
            <person name="Sawa S."/>
            <person name="Schmid M.W."/>
            <person name="Shirakawa M."/>
            <person name="Solano R."/>
            <person name="Spunde A."/>
            <person name="Suetsugu N."/>
            <person name="Sugano S."/>
            <person name="Sugiyama A."/>
            <person name="Sun R."/>
            <person name="Suzuki Y."/>
            <person name="Takenaka M."/>
            <person name="Takezawa D."/>
            <person name="Tomogane H."/>
            <person name="Tsuzuki M."/>
            <person name="Ueda T."/>
            <person name="Umeda M."/>
            <person name="Ward J.M."/>
            <person name="Watanabe Y."/>
            <person name="Yazaki K."/>
            <person name="Yokoyama R."/>
            <person name="Yoshitake Y."/>
            <person name="Yotsui I."/>
            <person name="Zachgo S."/>
            <person name="Schmutz J."/>
        </authorList>
    </citation>
    <scope>NUCLEOTIDE SEQUENCE [LARGE SCALE GENOMIC DNA]</scope>
    <source>
        <strain evidence="2">Tak-1</strain>
    </source>
</reference>
<dbReference type="Proteomes" id="UP000244005">
    <property type="component" value="Unassembled WGS sequence"/>
</dbReference>
<gene>
    <name evidence="1" type="ORF">MARPO_0142s0017</name>
</gene>
<organism evidence="1 2">
    <name type="scientific">Marchantia polymorpha</name>
    <name type="common">Common liverwort</name>
    <name type="synonym">Marchantia aquatica</name>
    <dbReference type="NCBI Taxonomy" id="3197"/>
    <lineage>
        <taxon>Eukaryota</taxon>
        <taxon>Viridiplantae</taxon>
        <taxon>Streptophyta</taxon>
        <taxon>Embryophyta</taxon>
        <taxon>Marchantiophyta</taxon>
        <taxon>Marchantiopsida</taxon>
        <taxon>Marchantiidae</taxon>
        <taxon>Marchantiales</taxon>
        <taxon>Marchantiaceae</taxon>
        <taxon>Marchantia</taxon>
    </lineage>
</organism>
<dbReference type="AlphaFoldDB" id="A0A2R6W6A0"/>